<keyword evidence="9" id="KW-0131">Cell cycle</keyword>
<keyword evidence="13" id="KW-1185">Reference proteome</keyword>
<evidence type="ECO:0000256" key="11">
    <source>
        <dbReference type="SAM" id="Phobius"/>
    </source>
</evidence>
<keyword evidence="4" id="KW-0997">Cell inner membrane</keyword>
<dbReference type="Pfam" id="PF02472">
    <property type="entry name" value="ExbD"/>
    <property type="match status" value="1"/>
</dbReference>
<dbReference type="OrthoDB" id="9798629at2"/>
<evidence type="ECO:0000256" key="10">
    <source>
        <dbReference type="RuleBase" id="RU003879"/>
    </source>
</evidence>
<evidence type="ECO:0000256" key="6">
    <source>
        <dbReference type="ARBA" id="ARBA00022692"/>
    </source>
</evidence>
<dbReference type="GO" id="GO:0051301">
    <property type="term" value="P:cell division"/>
    <property type="evidence" value="ECO:0007669"/>
    <property type="project" value="UniProtKB-KW"/>
</dbReference>
<evidence type="ECO:0000256" key="7">
    <source>
        <dbReference type="ARBA" id="ARBA00022989"/>
    </source>
</evidence>
<feature type="transmembrane region" description="Helical" evidence="11">
    <location>
        <begin position="20"/>
        <end position="38"/>
    </location>
</feature>
<sequence length="141" mass="15244">MARRSRGGRRSMADMNVVPYIDVMLVLLVIFMVTAPMMQTGIELNLPNADTTPIVNNSGSTAVVISVDETGQYFVDGSDALDLDELGDLISRELSRSKEKPVYIRADKEVSYGFLMQAMAAAQQAGATNIGLMADPDALKN</sequence>
<comment type="similarity">
    <text evidence="2 10">Belongs to the ExbD/TolR family.</text>
</comment>
<evidence type="ECO:0000256" key="9">
    <source>
        <dbReference type="ARBA" id="ARBA00023306"/>
    </source>
</evidence>
<evidence type="ECO:0000256" key="3">
    <source>
        <dbReference type="ARBA" id="ARBA00022475"/>
    </source>
</evidence>
<evidence type="ECO:0000313" key="13">
    <source>
        <dbReference type="Proteomes" id="UP000245539"/>
    </source>
</evidence>
<keyword evidence="3" id="KW-1003">Cell membrane</keyword>
<evidence type="ECO:0000256" key="8">
    <source>
        <dbReference type="ARBA" id="ARBA00023136"/>
    </source>
</evidence>
<dbReference type="InterPro" id="IPR003400">
    <property type="entry name" value="ExbD"/>
</dbReference>
<keyword evidence="5" id="KW-0132">Cell division</keyword>
<dbReference type="AlphaFoldDB" id="A0A317CPE4"/>
<keyword evidence="6 10" id="KW-0812">Transmembrane</keyword>
<keyword evidence="8 11" id="KW-0472">Membrane</keyword>
<gene>
    <name evidence="12" type="primary">tolR</name>
    <name evidence="12" type="ORF">DKW60_02870</name>
</gene>
<dbReference type="RefSeq" id="WP_109836154.1">
    <property type="nucleotide sequence ID" value="NZ_QGKM01000005.1"/>
</dbReference>
<dbReference type="GO" id="GO:0015031">
    <property type="term" value="P:protein transport"/>
    <property type="evidence" value="ECO:0007669"/>
    <property type="project" value="UniProtKB-KW"/>
</dbReference>
<evidence type="ECO:0000256" key="2">
    <source>
        <dbReference type="ARBA" id="ARBA00005811"/>
    </source>
</evidence>
<reference evidence="12 13" key="1">
    <citation type="submission" date="2018-05" db="EMBL/GenBank/DDBJ databases">
        <title>Leucothrix arctica sp. nov., isolated from Arctic seawater.</title>
        <authorList>
            <person name="Choi A."/>
            <person name="Baek K."/>
        </authorList>
    </citation>
    <scope>NUCLEOTIDE SEQUENCE [LARGE SCALE GENOMIC DNA]</scope>
    <source>
        <strain evidence="12 13">JCM 18388</strain>
    </source>
</reference>
<keyword evidence="10" id="KW-0813">Transport</keyword>
<dbReference type="Gene3D" id="3.30.420.270">
    <property type="match status" value="1"/>
</dbReference>
<protein>
    <submittedName>
        <fullName evidence="12">Protein TolR</fullName>
    </submittedName>
</protein>
<dbReference type="Proteomes" id="UP000245539">
    <property type="component" value="Unassembled WGS sequence"/>
</dbReference>
<evidence type="ECO:0000256" key="1">
    <source>
        <dbReference type="ARBA" id="ARBA00004162"/>
    </source>
</evidence>
<dbReference type="EMBL" id="QGKM01000005">
    <property type="protein sequence ID" value="PWR00098.1"/>
    <property type="molecule type" value="Genomic_DNA"/>
</dbReference>
<evidence type="ECO:0000256" key="4">
    <source>
        <dbReference type="ARBA" id="ARBA00022519"/>
    </source>
</evidence>
<proteinExistence type="inferred from homology"/>
<comment type="caution">
    <text evidence="12">The sequence shown here is derived from an EMBL/GenBank/DDBJ whole genome shotgun (WGS) entry which is preliminary data.</text>
</comment>
<dbReference type="GO" id="GO:0005886">
    <property type="term" value="C:plasma membrane"/>
    <property type="evidence" value="ECO:0007669"/>
    <property type="project" value="UniProtKB-SubCell"/>
</dbReference>
<accession>A0A317CPE4</accession>
<evidence type="ECO:0000256" key="5">
    <source>
        <dbReference type="ARBA" id="ARBA00022618"/>
    </source>
</evidence>
<dbReference type="PANTHER" id="PTHR30558">
    <property type="entry name" value="EXBD MEMBRANE COMPONENT OF PMF-DRIVEN MACROMOLECULE IMPORT SYSTEM"/>
    <property type="match status" value="1"/>
</dbReference>
<dbReference type="PANTHER" id="PTHR30558:SF7">
    <property type="entry name" value="TOL-PAL SYSTEM PROTEIN TOLR"/>
    <property type="match status" value="1"/>
</dbReference>
<dbReference type="GO" id="GO:0022857">
    <property type="term" value="F:transmembrane transporter activity"/>
    <property type="evidence" value="ECO:0007669"/>
    <property type="project" value="InterPro"/>
</dbReference>
<organism evidence="12 13">
    <name type="scientific">Leucothrix pacifica</name>
    <dbReference type="NCBI Taxonomy" id="1247513"/>
    <lineage>
        <taxon>Bacteria</taxon>
        <taxon>Pseudomonadati</taxon>
        <taxon>Pseudomonadota</taxon>
        <taxon>Gammaproteobacteria</taxon>
        <taxon>Thiotrichales</taxon>
        <taxon>Thiotrichaceae</taxon>
        <taxon>Leucothrix</taxon>
    </lineage>
</organism>
<keyword evidence="7 11" id="KW-1133">Transmembrane helix</keyword>
<evidence type="ECO:0000313" key="12">
    <source>
        <dbReference type="EMBL" id="PWR00098.1"/>
    </source>
</evidence>
<dbReference type="InterPro" id="IPR014168">
    <property type="entry name" value="Tol-Pal_TolR"/>
</dbReference>
<comment type="subcellular location">
    <subcellularLocation>
        <location evidence="1">Cell membrane</location>
        <topology evidence="1">Single-pass membrane protein</topology>
    </subcellularLocation>
    <subcellularLocation>
        <location evidence="10">Cell membrane</location>
        <topology evidence="10">Single-pass type II membrane protein</topology>
    </subcellularLocation>
</comment>
<name>A0A317CPE4_9GAMM</name>
<dbReference type="NCBIfam" id="TIGR02801">
    <property type="entry name" value="tolR"/>
    <property type="match status" value="1"/>
</dbReference>
<keyword evidence="10" id="KW-0653">Protein transport</keyword>